<dbReference type="InterPro" id="IPR050833">
    <property type="entry name" value="Poly_Biosynth_Transport"/>
</dbReference>
<feature type="transmembrane region" description="Helical" evidence="7">
    <location>
        <begin position="105"/>
        <end position="124"/>
    </location>
</feature>
<dbReference type="GO" id="GO:0005886">
    <property type="term" value="C:plasma membrane"/>
    <property type="evidence" value="ECO:0007669"/>
    <property type="project" value="UniProtKB-SubCell"/>
</dbReference>
<dbReference type="AlphaFoldDB" id="A0A9X2IHT5"/>
<dbReference type="Proteomes" id="UP001139485">
    <property type="component" value="Unassembled WGS sequence"/>
</dbReference>
<feature type="transmembrane region" description="Helical" evidence="7">
    <location>
        <begin position="402"/>
        <end position="421"/>
    </location>
</feature>
<feature type="transmembrane region" description="Helical" evidence="7">
    <location>
        <begin position="307"/>
        <end position="329"/>
    </location>
</feature>
<evidence type="ECO:0000256" key="6">
    <source>
        <dbReference type="SAM" id="MobiDB-lite"/>
    </source>
</evidence>
<feature type="transmembrane region" description="Helical" evidence="7">
    <location>
        <begin position="21"/>
        <end position="44"/>
    </location>
</feature>
<evidence type="ECO:0000256" key="3">
    <source>
        <dbReference type="ARBA" id="ARBA00022692"/>
    </source>
</evidence>
<name>A0A9X2IHT5_9ACTN</name>
<feature type="transmembrane region" description="Helical" evidence="7">
    <location>
        <begin position="56"/>
        <end position="76"/>
    </location>
</feature>
<feature type="transmembrane region" description="Helical" evidence="7">
    <location>
        <begin position="240"/>
        <end position="260"/>
    </location>
</feature>
<keyword evidence="4 7" id="KW-1133">Transmembrane helix</keyword>
<evidence type="ECO:0000256" key="1">
    <source>
        <dbReference type="ARBA" id="ARBA00004651"/>
    </source>
</evidence>
<feature type="transmembrane region" description="Helical" evidence="7">
    <location>
        <begin position="349"/>
        <end position="367"/>
    </location>
</feature>
<feature type="transmembrane region" description="Helical" evidence="7">
    <location>
        <begin position="164"/>
        <end position="183"/>
    </location>
</feature>
<feature type="transmembrane region" description="Helical" evidence="7">
    <location>
        <begin position="130"/>
        <end position="152"/>
    </location>
</feature>
<feature type="transmembrane region" description="Helical" evidence="7">
    <location>
        <begin position="272"/>
        <end position="295"/>
    </location>
</feature>
<feature type="region of interest" description="Disordered" evidence="6">
    <location>
        <begin position="428"/>
        <end position="453"/>
    </location>
</feature>
<gene>
    <name evidence="8" type="ORF">M8330_17730</name>
</gene>
<feature type="transmembrane region" description="Helical" evidence="7">
    <location>
        <begin position="379"/>
        <end position="396"/>
    </location>
</feature>
<evidence type="ECO:0000256" key="5">
    <source>
        <dbReference type="ARBA" id="ARBA00023136"/>
    </source>
</evidence>
<evidence type="ECO:0000313" key="8">
    <source>
        <dbReference type="EMBL" id="MCM0622135.1"/>
    </source>
</evidence>
<dbReference type="PANTHER" id="PTHR30250:SF11">
    <property type="entry name" value="O-ANTIGEN TRANSPORTER-RELATED"/>
    <property type="match status" value="1"/>
</dbReference>
<protein>
    <submittedName>
        <fullName evidence="8">Polysaccharide biosynthesis protein</fullName>
    </submittedName>
</protein>
<evidence type="ECO:0000256" key="4">
    <source>
        <dbReference type="ARBA" id="ARBA00022989"/>
    </source>
</evidence>
<dbReference type="EMBL" id="JAMOIL010000029">
    <property type="protein sequence ID" value="MCM0622135.1"/>
    <property type="molecule type" value="Genomic_DNA"/>
</dbReference>
<keyword evidence="3 7" id="KW-0812">Transmembrane</keyword>
<proteinExistence type="predicted"/>
<keyword evidence="9" id="KW-1185">Reference proteome</keyword>
<evidence type="ECO:0000256" key="2">
    <source>
        <dbReference type="ARBA" id="ARBA00022475"/>
    </source>
</evidence>
<dbReference type="PANTHER" id="PTHR30250">
    <property type="entry name" value="PST FAMILY PREDICTED COLANIC ACID TRANSPORTER"/>
    <property type="match status" value="1"/>
</dbReference>
<evidence type="ECO:0000313" key="9">
    <source>
        <dbReference type="Proteomes" id="UP001139485"/>
    </source>
</evidence>
<dbReference type="RefSeq" id="WP_250828413.1">
    <property type="nucleotide sequence ID" value="NZ_JAMOIL010000029.1"/>
</dbReference>
<keyword evidence="5 7" id="KW-0472">Membrane</keyword>
<comment type="caution">
    <text evidence="8">The sequence shown here is derived from an EMBL/GenBank/DDBJ whole genome shotgun (WGS) entry which is preliminary data.</text>
</comment>
<sequence length="453" mass="46745">MTSAPAPAPAQDAPPRGRLRGVLGTSAGIAVAMGVMNVATYGFQMVSARLLGPTEYGAVASLMALLMVVAVAQLGLQATAARRVSTDPAAVHLIERDVLGVTYRAAWAVGALMLVLAPVVHRLLHLDSIWPALLVAAAAVPLTISGGQAGVLQGERRWLALSMLYLGIGVPRLVLGVLALLVMPSETSAMVGVALAMLAPAIVGWVALRPRAGSAARGAASSADGAAPVRPGRRPVAREALAASLALLAFFLLSNVDIVLARNLLPRHQAGLYAAGLILTKAVLFLPQFVVVVAFPSMSTAHERRRALLRSLAAVLGIGAVSTLAAWLLAPVALVFVGGAEYADVQDELWLFAVLGTLLSMLQLLVYSVLARRGRRSQLLVWGGVLALVGLGATTASLPGLVAVVIAVDALLLLVLLGLSLHRLGADEPADPTQSQTQGQTQGQPHGQGTETD</sequence>
<keyword evidence="2" id="KW-1003">Cell membrane</keyword>
<reference evidence="8" key="1">
    <citation type="submission" date="2022-05" db="EMBL/GenBank/DDBJ databases">
        <authorList>
            <person name="Tuo L."/>
        </authorList>
    </citation>
    <scope>NUCLEOTIDE SEQUENCE</scope>
    <source>
        <strain evidence="8">BSK12Z-4</strain>
    </source>
</reference>
<accession>A0A9X2IHT5</accession>
<feature type="transmembrane region" description="Helical" evidence="7">
    <location>
        <begin position="189"/>
        <end position="208"/>
    </location>
</feature>
<feature type="compositionally biased region" description="Low complexity" evidence="6">
    <location>
        <begin position="433"/>
        <end position="453"/>
    </location>
</feature>
<evidence type="ECO:0000256" key="7">
    <source>
        <dbReference type="SAM" id="Phobius"/>
    </source>
</evidence>
<organism evidence="8 9">
    <name type="scientific">Nocardioides bruguierae</name>
    <dbReference type="NCBI Taxonomy" id="2945102"/>
    <lineage>
        <taxon>Bacteria</taxon>
        <taxon>Bacillati</taxon>
        <taxon>Actinomycetota</taxon>
        <taxon>Actinomycetes</taxon>
        <taxon>Propionibacteriales</taxon>
        <taxon>Nocardioidaceae</taxon>
        <taxon>Nocardioides</taxon>
    </lineage>
</organism>
<comment type="subcellular location">
    <subcellularLocation>
        <location evidence="1">Cell membrane</location>
        <topology evidence="1">Multi-pass membrane protein</topology>
    </subcellularLocation>
</comment>